<dbReference type="EMBL" id="CP005747">
    <property type="protein sequence ID" value="AHH11204.1"/>
    <property type="molecule type" value="Genomic_DNA"/>
</dbReference>
<geneLocation type="plasmid" evidence="2">
    <name>unnamed</name>
</geneLocation>
<name>W5SVG3_9SPIR</name>
<dbReference type="HOGENOM" id="CLU_020855_2_0_12"/>
<proteinExistence type="predicted"/>
<feature type="region of interest" description="Disordered" evidence="1">
    <location>
        <begin position="37"/>
        <end position="58"/>
    </location>
</feature>
<evidence type="ECO:0000256" key="1">
    <source>
        <dbReference type="SAM" id="MobiDB-lite"/>
    </source>
</evidence>
<keyword evidence="2" id="KW-0614">Plasmid</keyword>
<accession>W5SVG3</accession>
<dbReference type="NCBIfam" id="NF047534">
    <property type="entry name" value="lipo_BTA121_dup"/>
    <property type="match status" value="3"/>
</dbReference>
<evidence type="ECO:0000313" key="2">
    <source>
        <dbReference type="EMBL" id="AHH11204.1"/>
    </source>
</evidence>
<reference evidence="2" key="1">
    <citation type="submission" date="2013-04" db="EMBL/GenBank/DDBJ databases">
        <title>Comparative Genomics of Relapsing Fever Spirochetes.</title>
        <authorList>
            <person name="Schwan T.G."/>
            <person name="Raffel S.J."/>
            <person name="Porcella S.F."/>
            <person name="Martens C.A."/>
            <person name="Bruno D.P."/>
            <person name="Ricklefs S.M."/>
            <person name="Barbian K.B."/>
        </authorList>
    </citation>
    <scope>NUCLEOTIDE SEQUENCE</scope>
    <source>
        <strain evidence="2">Co53</strain>
        <plasmid evidence="2">unnamed</plasmid>
    </source>
</reference>
<gene>
    <name evidence="2" type="ORF">BCO_0004303</name>
</gene>
<organism evidence="2">
    <name type="scientific">Borrelia coriaceae ATCC 43381</name>
    <dbReference type="NCBI Taxonomy" id="1408429"/>
    <lineage>
        <taxon>Bacteria</taxon>
        <taxon>Pseudomonadati</taxon>
        <taxon>Spirochaetota</taxon>
        <taxon>Spirochaetia</taxon>
        <taxon>Spirochaetales</taxon>
        <taxon>Borreliaceae</taxon>
        <taxon>Borrelia</taxon>
    </lineage>
</organism>
<sequence length="541" mass="61185">MKKEIFNMIRIKWCALLMIVLIALLLVIGCNQSSDIKSGGTVGKKGAHTMTSTGSQDNGDLKRKLNDLLLKFGLSDEEKQIVYKIQEVVTNPDIGKVEGYDTYDDLKFYKFLENVGGLKVKDIIKNYLIVDSRHANVASAFNQAIDNATEAPLKERLQSELDACWSSYVLRLKESFKGDNPNDVYNAITKNYVAQAISAIDAQLNEIRMIEAGGVPKGGSTGTGVFTDSGDFVGFRVFTDSGGAPKSVADIYLKLDDEEKGAIDKLKELVIDSSPSPNRKTYDMQEFDSLMSDLGVVKVREIARVYNQRLEEYKAIQTDISQIEDERCRDQLQIQFDDDKNFRDNYIRILFIKSDVADPSALPVSDSIYFSMREPFDKSVFADLRRNIDIMKAYRDKEKSLKDPDEKMALKYVTAQVEEDLLFDVYSFLGSLSDIRFKEIAEFNARILQEKGVAFVAINKIPDGVEDKEKFKTEFDGYIEDYHNGLKASSRHEHLSNFYEAMMGVRRERYAEKLSYLAHEAYKIARENEAVSKPGSTPSTP</sequence>
<dbReference type="AlphaFoldDB" id="W5SVG3"/>
<dbReference type="PROSITE" id="PS51257">
    <property type="entry name" value="PROKAR_LIPOPROTEIN"/>
    <property type="match status" value="1"/>
</dbReference>
<protein>
    <submittedName>
        <fullName evidence="2">Uncharacterized protein</fullName>
    </submittedName>
</protein>